<reference evidence="1" key="1">
    <citation type="submission" date="2022-01" db="EMBL/GenBank/DDBJ databases">
        <authorList>
            <person name="Lagorce A."/>
        </authorList>
    </citation>
    <scope>NUCLEOTIDE SEQUENCE</scope>
    <source>
        <strain evidence="1">Th15_F1_A12</strain>
    </source>
</reference>
<gene>
    <name evidence="1" type="ORF">THF1A12_120149</name>
</gene>
<protein>
    <submittedName>
        <fullName evidence="1">Uncharacterized protein</fullName>
    </submittedName>
</protein>
<name>A0AAU9QG44_9VIBR</name>
<accession>A0AAU9QG44</accession>
<evidence type="ECO:0000313" key="1">
    <source>
        <dbReference type="EMBL" id="CAH1573786.1"/>
    </source>
</evidence>
<organism evidence="1 2">
    <name type="scientific">Vibrio jasicida</name>
    <dbReference type="NCBI Taxonomy" id="766224"/>
    <lineage>
        <taxon>Bacteria</taxon>
        <taxon>Pseudomonadati</taxon>
        <taxon>Pseudomonadota</taxon>
        <taxon>Gammaproteobacteria</taxon>
        <taxon>Vibrionales</taxon>
        <taxon>Vibrionaceae</taxon>
        <taxon>Vibrio</taxon>
    </lineage>
</organism>
<dbReference type="EMBL" id="CAKMUD010000024">
    <property type="protein sequence ID" value="CAH1573786.1"/>
    <property type="molecule type" value="Genomic_DNA"/>
</dbReference>
<comment type="caution">
    <text evidence="1">The sequence shown here is derived from an EMBL/GenBank/DDBJ whole genome shotgun (WGS) entry which is preliminary data.</text>
</comment>
<sequence length="72" mass="8360">MGMSIDLDGFENVTTYVSMISEKPTKKPNPWRWGSAFLTLWYLVYTETREPIFLACPGFKLVFIDVHQNQEA</sequence>
<dbReference type="AlphaFoldDB" id="A0AAU9QG44"/>
<evidence type="ECO:0000313" key="2">
    <source>
        <dbReference type="Proteomes" id="UP001295462"/>
    </source>
</evidence>
<proteinExistence type="predicted"/>
<dbReference type="Proteomes" id="UP001295462">
    <property type="component" value="Unassembled WGS sequence"/>
</dbReference>